<comment type="caution">
    <text evidence="2">The sequence shown here is derived from an EMBL/GenBank/DDBJ whole genome shotgun (WGS) entry which is preliminary data.</text>
</comment>
<reference evidence="2 4" key="1">
    <citation type="journal article" date="2021" name="bioRxiv">
        <title>Chromosome-scale and haplotype-resolved genome assembly of a tetraploid potato cultivar.</title>
        <authorList>
            <person name="Sun H."/>
            <person name="Jiao W.-B."/>
            <person name="Krause K."/>
            <person name="Campoy J.A."/>
            <person name="Goel M."/>
            <person name="Folz-Donahue K."/>
            <person name="Kukat C."/>
            <person name="Huettel B."/>
            <person name="Schneeberger K."/>
        </authorList>
    </citation>
    <scope>NUCLEOTIDE SEQUENCE [LARGE SCALE GENOMIC DNA]</scope>
    <source>
        <strain evidence="2">SolTubOtavaFocal</strain>
        <tissue evidence="2">Leaves</tissue>
    </source>
</reference>
<evidence type="ECO:0000313" key="3">
    <source>
        <dbReference type="EMBL" id="KAH0779245.1"/>
    </source>
</evidence>
<sequence length="138" mass="15110">MSKTDNIGASILRVPSKLICGGSTTAFISGDPGEKLLSMKAEDIFDTTCVKIQQMLSKKLFHIQLRKSSWTNSNVTQSSLTVLSYTEKEHASLPGTGERNIRKAKSFDASEVEMKATFFESESSSSDTSIEPTPIKKL</sequence>
<dbReference type="EMBL" id="JAIVGD010000002">
    <property type="protein sequence ID" value="KAH0779245.1"/>
    <property type="molecule type" value="Genomic_DNA"/>
</dbReference>
<dbReference type="Proteomes" id="UP000826656">
    <property type="component" value="Unassembled WGS sequence"/>
</dbReference>
<name>A0ABQ7WGN5_SOLTU</name>
<organism evidence="2 4">
    <name type="scientific">Solanum tuberosum</name>
    <name type="common">Potato</name>
    <dbReference type="NCBI Taxonomy" id="4113"/>
    <lineage>
        <taxon>Eukaryota</taxon>
        <taxon>Viridiplantae</taxon>
        <taxon>Streptophyta</taxon>
        <taxon>Embryophyta</taxon>
        <taxon>Tracheophyta</taxon>
        <taxon>Spermatophyta</taxon>
        <taxon>Magnoliopsida</taxon>
        <taxon>eudicotyledons</taxon>
        <taxon>Gunneridae</taxon>
        <taxon>Pentapetalae</taxon>
        <taxon>asterids</taxon>
        <taxon>lamiids</taxon>
        <taxon>Solanales</taxon>
        <taxon>Solanaceae</taxon>
        <taxon>Solanoideae</taxon>
        <taxon>Solaneae</taxon>
        <taxon>Solanum</taxon>
    </lineage>
</organism>
<accession>A0ABQ7WGN5</accession>
<feature type="region of interest" description="Disordered" evidence="1">
    <location>
        <begin position="118"/>
        <end position="138"/>
    </location>
</feature>
<keyword evidence="4" id="KW-1185">Reference proteome</keyword>
<dbReference type="EMBL" id="JAIVGD010000002">
    <property type="protein sequence ID" value="KAH0779234.1"/>
    <property type="molecule type" value="Genomic_DNA"/>
</dbReference>
<evidence type="ECO:0000313" key="4">
    <source>
        <dbReference type="Proteomes" id="UP000826656"/>
    </source>
</evidence>
<evidence type="ECO:0000313" key="2">
    <source>
        <dbReference type="EMBL" id="KAH0779234.1"/>
    </source>
</evidence>
<proteinExistence type="predicted"/>
<gene>
    <name evidence="2" type="ORF">KY290_005661</name>
    <name evidence="3" type="ORF">KY290_005672</name>
</gene>
<evidence type="ECO:0000256" key="1">
    <source>
        <dbReference type="SAM" id="MobiDB-lite"/>
    </source>
</evidence>
<protein>
    <submittedName>
        <fullName evidence="2">Uncharacterized protein</fullName>
    </submittedName>
</protein>